<proteinExistence type="predicted"/>
<evidence type="ECO:0000313" key="2">
    <source>
        <dbReference type="EMBL" id="EGL81664.1"/>
    </source>
</evidence>
<feature type="transmembrane region" description="Helical" evidence="1">
    <location>
        <begin position="178"/>
        <end position="200"/>
    </location>
</feature>
<reference evidence="3" key="3">
    <citation type="submission" date="2021-08" db="EMBL/GenBank/DDBJ databases">
        <authorList>
            <person name="de Jong S."/>
            <person name="van den Broek M."/>
            <person name="Merkel A."/>
            <person name="de la Torre Cortes P."/>
            <person name="Kalamorz F."/>
            <person name="Cook G."/>
            <person name="van Loosdrecht M."/>
            <person name="McMillan D."/>
        </authorList>
    </citation>
    <scope>NUCLEOTIDE SEQUENCE</scope>
    <source>
        <strain evidence="3">TA2.A1</strain>
    </source>
</reference>
<dbReference type="GO" id="GO:0140359">
    <property type="term" value="F:ABC-type transporter activity"/>
    <property type="evidence" value="ECO:0007669"/>
    <property type="project" value="InterPro"/>
</dbReference>
<accession>F5LAB5</accession>
<feature type="transmembrane region" description="Helical" evidence="1">
    <location>
        <begin position="115"/>
        <end position="139"/>
    </location>
</feature>
<sequence length="246" mass="28557">MKRICSLLLWKEWFNHKGSVLGLFLFFLLSPVFYAIMLHLPLEQSAVWQEWRTWSFWQAQFNLLWDGGIFALVPLHLLAVFIFGGRLVMKEKKQRTLDFLLTLPISRGQALSSKWWFGVLSLSVIFLVWLGLLALVSGGRTIDKAAWSLAALLFALYVFVFSIAFFSAVFTQRLWMRMLLTLNILSLPFLVILGLSWWVGYSLADLRAFREEWKWLEAPVLLGFSFVLYWLASSGFKYVSLPADRK</sequence>
<reference evidence="3 5" key="2">
    <citation type="journal article" date="2020" name="Extremophiles">
        <title>Genomic analysis of Caldalkalibacillus thermarum TA2.A1 reveals aerobic alkaliphilic metabolism and evolutionary hallmarks linking alkaliphilic bacteria and plant life.</title>
        <authorList>
            <person name="de Jong S.I."/>
            <person name="van den Broek M.A."/>
            <person name="Merkel A.Y."/>
            <person name="de la Torre Cortes P."/>
            <person name="Kalamorz F."/>
            <person name="Cook G.M."/>
            <person name="van Loosdrecht M.C.M."/>
            <person name="McMillan D.G.G."/>
        </authorList>
    </citation>
    <scope>NUCLEOTIDE SEQUENCE [LARGE SCALE GENOMIC DNA]</scope>
    <source>
        <strain evidence="3 5">TA2.A1</strain>
    </source>
</reference>
<feature type="transmembrane region" description="Helical" evidence="1">
    <location>
        <begin position="20"/>
        <end position="42"/>
    </location>
</feature>
<dbReference type="EMBL" id="CP082237">
    <property type="protein sequence ID" value="QZT33260.1"/>
    <property type="molecule type" value="Genomic_DNA"/>
</dbReference>
<feature type="transmembrane region" description="Helical" evidence="1">
    <location>
        <begin position="220"/>
        <end position="239"/>
    </location>
</feature>
<dbReference type="EMBL" id="AFCE01000163">
    <property type="protein sequence ID" value="EGL81664.1"/>
    <property type="molecule type" value="Genomic_DNA"/>
</dbReference>
<dbReference type="Proteomes" id="UP000825179">
    <property type="component" value="Chromosome"/>
</dbReference>
<dbReference type="RefSeq" id="WP_007506190.1">
    <property type="nucleotide sequence ID" value="NZ_AFCE01000163.1"/>
</dbReference>
<name>F5LAB5_CALTT</name>
<dbReference type="Proteomes" id="UP000010716">
    <property type="component" value="Unassembled WGS sequence"/>
</dbReference>
<evidence type="ECO:0000313" key="4">
    <source>
        <dbReference type="Proteomes" id="UP000010716"/>
    </source>
</evidence>
<keyword evidence="5" id="KW-1185">Reference proteome</keyword>
<dbReference type="KEGG" id="cthu:HUR95_13320"/>
<feature type="transmembrane region" description="Helical" evidence="1">
    <location>
        <begin position="145"/>
        <end position="166"/>
    </location>
</feature>
<dbReference type="GO" id="GO:0005886">
    <property type="term" value="C:plasma membrane"/>
    <property type="evidence" value="ECO:0007669"/>
    <property type="project" value="UniProtKB-SubCell"/>
</dbReference>
<keyword evidence="1" id="KW-0472">Membrane</keyword>
<dbReference type="AlphaFoldDB" id="F5LAB5"/>
<dbReference type="Pfam" id="PF12679">
    <property type="entry name" value="ABC2_membrane_2"/>
    <property type="match status" value="1"/>
</dbReference>
<protein>
    <submittedName>
        <fullName evidence="3">ABC transporter permease</fullName>
    </submittedName>
</protein>
<keyword evidence="1" id="KW-0812">Transmembrane</keyword>
<evidence type="ECO:0000256" key="1">
    <source>
        <dbReference type="SAM" id="Phobius"/>
    </source>
</evidence>
<keyword evidence="1" id="KW-1133">Transmembrane helix</keyword>
<reference evidence="2 4" key="1">
    <citation type="journal article" date="2011" name="J. Bacteriol.">
        <title>Draft genome sequence of the thermoalkaliphilic Caldalkalibacillus thermarum strain TA2.A1.</title>
        <authorList>
            <person name="Kalamorz F."/>
            <person name="Keis S."/>
            <person name="McMillan D.G."/>
            <person name="Olsson K."/>
            <person name="Stanton J.A."/>
            <person name="Stockwell P."/>
            <person name="Black M.A."/>
            <person name="Klingeman D.M."/>
            <person name="Land M.L."/>
            <person name="Han C.S."/>
            <person name="Martin S.L."/>
            <person name="Becher S.A."/>
            <person name="Peddie C.J."/>
            <person name="Morgan H.W."/>
            <person name="Matthies D."/>
            <person name="Preiss L."/>
            <person name="Meier T."/>
            <person name="Brown S.D."/>
            <person name="Cook G.M."/>
        </authorList>
    </citation>
    <scope>NUCLEOTIDE SEQUENCE [LARGE SCALE GENOMIC DNA]</scope>
    <source>
        <strain evidence="2 4">TA2.A1</strain>
    </source>
</reference>
<feature type="transmembrane region" description="Helical" evidence="1">
    <location>
        <begin position="62"/>
        <end position="85"/>
    </location>
</feature>
<dbReference type="OrthoDB" id="9800309at2"/>
<gene>
    <name evidence="2" type="ORF">CathTA2_2850</name>
    <name evidence="3" type="ORF">HUR95_13320</name>
</gene>
<organism evidence="2 4">
    <name type="scientific">Caldalkalibacillus thermarum (strain TA2.A1)</name>
    <dbReference type="NCBI Taxonomy" id="986075"/>
    <lineage>
        <taxon>Bacteria</taxon>
        <taxon>Bacillati</taxon>
        <taxon>Bacillota</taxon>
        <taxon>Bacilli</taxon>
        <taxon>Bacillales</taxon>
        <taxon>Bacillaceae</taxon>
        <taxon>Caldalkalibacillus</taxon>
    </lineage>
</organism>
<evidence type="ECO:0000313" key="5">
    <source>
        <dbReference type="Proteomes" id="UP000825179"/>
    </source>
</evidence>
<evidence type="ECO:0000313" key="3">
    <source>
        <dbReference type="EMBL" id="QZT33260.1"/>
    </source>
</evidence>